<evidence type="ECO:0000313" key="3">
    <source>
        <dbReference type="EMBL" id="KAH6877101.1"/>
    </source>
</evidence>
<accession>A0A9P8VUT3</accession>
<feature type="domain" description="LITAF" evidence="2">
    <location>
        <begin position="94"/>
        <end position="176"/>
    </location>
</feature>
<gene>
    <name evidence="3" type="ORF">B0T10DRAFT_610083</name>
</gene>
<dbReference type="OrthoDB" id="5599753at2759"/>
<name>A0A9P8VUT3_9HYPO</name>
<sequence>MPSPSTFDAPPSYEYTPTLDQKLSNQNQHAQNLSNSPFSPAGDVQAARFSQTIHTFINDGGLPEVATPDHLQKYSTSASEGLIPVTSSPAAETPTESMVTPLNLLSDQPDTVDCPFCRQRTQTRVKKHPSYMTHVAAGTLFLTTLAGGVAPYAYHWNSNISHYCSNCDAKVAHRQFGKKETQAMGTPDHLRVASKFPPATPVERQKE</sequence>
<evidence type="ECO:0000256" key="1">
    <source>
        <dbReference type="SAM" id="MobiDB-lite"/>
    </source>
</evidence>
<keyword evidence="4" id="KW-1185">Reference proteome</keyword>
<feature type="region of interest" description="Disordered" evidence="1">
    <location>
        <begin position="1"/>
        <end position="42"/>
    </location>
</feature>
<protein>
    <recommendedName>
        <fullName evidence="2">LITAF domain-containing protein</fullName>
    </recommendedName>
</protein>
<reference evidence="3 4" key="1">
    <citation type="journal article" date="2021" name="Nat. Commun.">
        <title>Genetic determinants of endophytism in the Arabidopsis root mycobiome.</title>
        <authorList>
            <person name="Mesny F."/>
            <person name="Miyauchi S."/>
            <person name="Thiergart T."/>
            <person name="Pickel B."/>
            <person name="Atanasova L."/>
            <person name="Karlsson M."/>
            <person name="Huettel B."/>
            <person name="Barry K.W."/>
            <person name="Haridas S."/>
            <person name="Chen C."/>
            <person name="Bauer D."/>
            <person name="Andreopoulos W."/>
            <person name="Pangilinan J."/>
            <person name="LaButti K."/>
            <person name="Riley R."/>
            <person name="Lipzen A."/>
            <person name="Clum A."/>
            <person name="Drula E."/>
            <person name="Henrissat B."/>
            <person name="Kohler A."/>
            <person name="Grigoriev I.V."/>
            <person name="Martin F.M."/>
            <person name="Hacquard S."/>
        </authorList>
    </citation>
    <scope>NUCLEOTIDE SEQUENCE [LARGE SCALE GENOMIC DNA]</scope>
    <source>
        <strain evidence="3 4">MPI-CAGE-CH-0241</strain>
    </source>
</reference>
<dbReference type="Proteomes" id="UP000777438">
    <property type="component" value="Unassembled WGS sequence"/>
</dbReference>
<dbReference type="PROSITE" id="PS51837">
    <property type="entry name" value="LITAF"/>
    <property type="match status" value="1"/>
</dbReference>
<dbReference type="EMBL" id="JAGPYM010000031">
    <property type="protein sequence ID" value="KAH6877101.1"/>
    <property type="molecule type" value="Genomic_DNA"/>
</dbReference>
<comment type="caution">
    <text evidence="3">The sequence shown here is derived from an EMBL/GenBank/DDBJ whole genome shotgun (WGS) entry which is preliminary data.</text>
</comment>
<organism evidence="3 4">
    <name type="scientific">Thelonectria olida</name>
    <dbReference type="NCBI Taxonomy" id="1576542"/>
    <lineage>
        <taxon>Eukaryota</taxon>
        <taxon>Fungi</taxon>
        <taxon>Dikarya</taxon>
        <taxon>Ascomycota</taxon>
        <taxon>Pezizomycotina</taxon>
        <taxon>Sordariomycetes</taxon>
        <taxon>Hypocreomycetidae</taxon>
        <taxon>Hypocreales</taxon>
        <taxon>Nectriaceae</taxon>
        <taxon>Thelonectria</taxon>
    </lineage>
</organism>
<dbReference type="AlphaFoldDB" id="A0A9P8VUT3"/>
<proteinExistence type="predicted"/>
<feature type="compositionally biased region" description="Polar residues" evidence="1">
    <location>
        <begin position="18"/>
        <end position="38"/>
    </location>
</feature>
<dbReference type="Pfam" id="PF10601">
    <property type="entry name" value="zf-LITAF-like"/>
    <property type="match status" value="1"/>
</dbReference>
<dbReference type="InterPro" id="IPR006629">
    <property type="entry name" value="LITAF"/>
</dbReference>
<evidence type="ECO:0000313" key="4">
    <source>
        <dbReference type="Proteomes" id="UP000777438"/>
    </source>
</evidence>
<dbReference type="SMART" id="SM00714">
    <property type="entry name" value="LITAF"/>
    <property type="match status" value="1"/>
</dbReference>
<evidence type="ECO:0000259" key="2">
    <source>
        <dbReference type="PROSITE" id="PS51837"/>
    </source>
</evidence>
<feature type="region of interest" description="Disordered" evidence="1">
    <location>
        <begin position="182"/>
        <end position="207"/>
    </location>
</feature>